<dbReference type="Pfam" id="PF06724">
    <property type="entry name" value="DUF1206"/>
    <property type="match status" value="3"/>
</dbReference>
<dbReference type="Proteomes" id="UP000547458">
    <property type="component" value="Unassembled WGS sequence"/>
</dbReference>
<keyword evidence="1" id="KW-0472">Membrane</keyword>
<feature type="domain" description="DUF1206" evidence="2">
    <location>
        <begin position="30"/>
        <end position="96"/>
    </location>
</feature>
<dbReference type="InterPro" id="IPR009597">
    <property type="entry name" value="DUF1206"/>
</dbReference>
<feature type="domain" description="DUF1206" evidence="2">
    <location>
        <begin position="113"/>
        <end position="180"/>
    </location>
</feature>
<sequence length="275" mass="28164">MADLGGHARKIADGAEEAADSKAFETAARLGFAANGLMHLVIGFIAVGIAMGGSGSADQSGAMGQLAAQPGGIFLLWFGFLGCVALALFQLSEAAFAWNGRESKEKWGRKLKAIGQAIAYAAIGVTFGIYALGGSTDSGQTTSTFTSTLMTNPAGAVLLIVLGAAVIGIGGYYVYKGAKRKFLEDLQRVPGRPWGTAVKVVGAVGYCAKGVALAVLGLLFIVATVRADPEDSTGLDGALKSLQEQPFGALVLGVIAVGLIAYGIYSIVRAPLEKM</sequence>
<dbReference type="AlphaFoldDB" id="A0A846RMN3"/>
<keyword evidence="1" id="KW-0812">Transmembrane</keyword>
<comment type="caution">
    <text evidence="3">The sequence shown here is derived from an EMBL/GenBank/DDBJ whole genome shotgun (WGS) entry which is preliminary data.</text>
</comment>
<keyword evidence="4" id="KW-1185">Reference proteome</keyword>
<feature type="transmembrane region" description="Helical" evidence="1">
    <location>
        <begin position="247"/>
        <end position="268"/>
    </location>
</feature>
<reference evidence="3 4" key="1">
    <citation type="submission" date="2020-03" db="EMBL/GenBank/DDBJ databases">
        <title>Sequencing the genomes of 1000 actinobacteria strains.</title>
        <authorList>
            <person name="Klenk H.-P."/>
        </authorList>
    </citation>
    <scope>NUCLEOTIDE SEQUENCE [LARGE SCALE GENOMIC DNA]</scope>
    <source>
        <strain evidence="3 4">DSM 16403</strain>
    </source>
</reference>
<proteinExistence type="predicted"/>
<feature type="transmembrane region" description="Helical" evidence="1">
    <location>
        <begin position="113"/>
        <end position="133"/>
    </location>
</feature>
<organism evidence="3 4">
    <name type="scientific">Arthrobacter pigmenti</name>
    <dbReference type="NCBI Taxonomy" id="271432"/>
    <lineage>
        <taxon>Bacteria</taxon>
        <taxon>Bacillati</taxon>
        <taxon>Actinomycetota</taxon>
        <taxon>Actinomycetes</taxon>
        <taxon>Micrococcales</taxon>
        <taxon>Micrococcaceae</taxon>
        <taxon>Arthrobacter</taxon>
    </lineage>
</organism>
<feature type="transmembrane region" description="Helical" evidence="1">
    <location>
        <begin position="73"/>
        <end position="92"/>
    </location>
</feature>
<accession>A0A846RMN3</accession>
<feature type="domain" description="DUF1206" evidence="2">
    <location>
        <begin position="204"/>
        <end position="270"/>
    </location>
</feature>
<feature type="transmembrane region" description="Helical" evidence="1">
    <location>
        <begin position="196"/>
        <end position="227"/>
    </location>
</feature>
<feature type="transmembrane region" description="Helical" evidence="1">
    <location>
        <begin position="32"/>
        <end position="53"/>
    </location>
</feature>
<evidence type="ECO:0000256" key="1">
    <source>
        <dbReference type="SAM" id="Phobius"/>
    </source>
</evidence>
<name>A0A846RMN3_9MICC</name>
<evidence type="ECO:0000313" key="3">
    <source>
        <dbReference type="EMBL" id="NJC21085.1"/>
    </source>
</evidence>
<protein>
    <submittedName>
        <fullName evidence="3">Cytochrome bd-type quinol oxidase subunit 2</fullName>
    </submittedName>
</protein>
<dbReference type="RefSeq" id="WP_167990435.1">
    <property type="nucleotide sequence ID" value="NZ_JAATJL010000001.1"/>
</dbReference>
<dbReference type="EMBL" id="JAATJL010000001">
    <property type="protein sequence ID" value="NJC21085.1"/>
    <property type="molecule type" value="Genomic_DNA"/>
</dbReference>
<feature type="transmembrane region" description="Helical" evidence="1">
    <location>
        <begin position="153"/>
        <end position="175"/>
    </location>
</feature>
<gene>
    <name evidence="3" type="ORF">BJ994_000161</name>
</gene>
<evidence type="ECO:0000313" key="4">
    <source>
        <dbReference type="Proteomes" id="UP000547458"/>
    </source>
</evidence>
<evidence type="ECO:0000259" key="2">
    <source>
        <dbReference type="Pfam" id="PF06724"/>
    </source>
</evidence>
<keyword evidence="1" id="KW-1133">Transmembrane helix</keyword>